<gene>
    <name evidence="2" type="ORF">DMA12_15250</name>
</gene>
<reference evidence="2 3" key="1">
    <citation type="submission" date="2018-05" db="EMBL/GenBank/DDBJ databases">
        <title>Evolution of GPA BGCs.</title>
        <authorList>
            <person name="Waglechner N."/>
            <person name="Wright G.D."/>
        </authorList>
    </citation>
    <scope>NUCLEOTIDE SEQUENCE [LARGE SCALE GENOMIC DNA]</scope>
    <source>
        <strain evidence="2 3">DSM 5908</strain>
    </source>
</reference>
<organism evidence="2 3">
    <name type="scientific">Amycolatopsis balhimycina DSM 5908</name>
    <dbReference type="NCBI Taxonomy" id="1081091"/>
    <lineage>
        <taxon>Bacteria</taxon>
        <taxon>Bacillati</taxon>
        <taxon>Actinomycetota</taxon>
        <taxon>Actinomycetes</taxon>
        <taxon>Pseudonocardiales</taxon>
        <taxon>Pseudonocardiaceae</taxon>
        <taxon>Amycolatopsis</taxon>
    </lineage>
</organism>
<accession>A0A428WP93</accession>
<dbReference type="SUPFAM" id="SSF52540">
    <property type="entry name" value="P-loop containing nucleoside triphosphate hydrolases"/>
    <property type="match status" value="1"/>
</dbReference>
<dbReference type="Pfam" id="PF13469">
    <property type="entry name" value="Sulfotransfer_3"/>
    <property type="match status" value="1"/>
</dbReference>
<comment type="caution">
    <text evidence="2">The sequence shown here is derived from an EMBL/GenBank/DDBJ whole genome shotgun (WGS) entry which is preliminary data.</text>
</comment>
<proteinExistence type="predicted"/>
<evidence type="ECO:0000313" key="3">
    <source>
        <dbReference type="Proteomes" id="UP000286716"/>
    </source>
</evidence>
<evidence type="ECO:0000256" key="1">
    <source>
        <dbReference type="SAM" id="MobiDB-lite"/>
    </source>
</evidence>
<dbReference type="EMBL" id="QHHU01000018">
    <property type="protein sequence ID" value="RSM44897.1"/>
    <property type="molecule type" value="Genomic_DNA"/>
</dbReference>
<dbReference type="AlphaFoldDB" id="A0A428WP93"/>
<dbReference type="PANTHER" id="PTHR36451">
    <property type="entry name" value="PAPS-DEPENDENT SULFOTRANSFERASE STF3"/>
    <property type="match status" value="1"/>
</dbReference>
<dbReference type="Gene3D" id="3.40.50.300">
    <property type="entry name" value="P-loop containing nucleotide triphosphate hydrolases"/>
    <property type="match status" value="1"/>
</dbReference>
<feature type="region of interest" description="Disordered" evidence="1">
    <location>
        <begin position="148"/>
        <end position="167"/>
    </location>
</feature>
<name>A0A428WP93_AMYBA</name>
<dbReference type="InterPro" id="IPR052736">
    <property type="entry name" value="Stf3_sulfotransferase"/>
</dbReference>
<keyword evidence="3" id="KW-1185">Reference proteome</keyword>
<dbReference type="InterPro" id="IPR027417">
    <property type="entry name" value="P-loop_NTPase"/>
</dbReference>
<evidence type="ECO:0000313" key="2">
    <source>
        <dbReference type="EMBL" id="RSM44897.1"/>
    </source>
</evidence>
<dbReference type="Proteomes" id="UP000286716">
    <property type="component" value="Unassembled WGS sequence"/>
</dbReference>
<protein>
    <submittedName>
        <fullName evidence="2">Sulfotransferase</fullName>
    </submittedName>
</protein>
<sequence length="416" mass="46248">MFMTSSSFTEVADLADPQLSDEMRAICERIGRRDQFSAIDPERLLTAAVEQTGLTDFGSDWFRTPLEVLCRALHAEGDLSPLGAVTLRLQLHRLLCGRLRVEQLIKEHPEIEHRPLDPPIVIAGLPRSGTTFLHNLLGSDARLRRLAKGEAEGPPEPAAASVADDPAQAEQQRILDENLPLLKKMIDVDEGASIEELALLGLSFSSILFQIQGAPLPSYGEWFLATDQTPAYEYLARVLRALHWRRGGGPWVLKTIQHMAQLRPLATAFPGATVVCTHRDPAVVIPSMSTLLAYGQRLITNKVDPVRTAGYWTERVLGMVECCARDRAYVDEERIVDVQFSRIRDDTDGVVGEIYAKAGIPLTAETREAMNAIRARRHPHRHGRVRYDAAGLGLDQARIQERSADYRERFGVPAEA</sequence>
<dbReference type="PANTHER" id="PTHR36451:SF1">
    <property type="entry name" value="OMEGA-HYDROXY-BETA-DIHYDROMENAQUINONE-9 SULFOTRANSFERASE STF3"/>
    <property type="match status" value="1"/>
</dbReference>
<feature type="compositionally biased region" description="Low complexity" evidence="1">
    <location>
        <begin position="158"/>
        <end position="167"/>
    </location>
</feature>
<keyword evidence="2" id="KW-0808">Transferase</keyword>
<dbReference type="GO" id="GO:0016740">
    <property type="term" value="F:transferase activity"/>
    <property type="evidence" value="ECO:0007669"/>
    <property type="project" value="UniProtKB-KW"/>
</dbReference>